<evidence type="ECO:0000256" key="10">
    <source>
        <dbReference type="SAM" id="Phobius"/>
    </source>
</evidence>
<evidence type="ECO:0000256" key="1">
    <source>
        <dbReference type="ARBA" id="ARBA00004651"/>
    </source>
</evidence>
<feature type="transmembrane region" description="Helical" evidence="10">
    <location>
        <begin position="228"/>
        <end position="250"/>
    </location>
</feature>
<feature type="transmembrane region" description="Helical" evidence="10">
    <location>
        <begin position="128"/>
        <end position="151"/>
    </location>
</feature>
<dbReference type="CDD" id="cd00637">
    <property type="entry name" value="7tm_classA_rhodopsin-like"/>
    <property type="match status" value="1"/>
</dbReference>
<feature type="transmembrane region" description="Helical" evidence="10">
    <location>
        <begin position="256"/>
        <end position="278"/>
    </location>
</feature>
<dbReference type="GO" id="GO:0043235">
    <property type="term" value="C:receptor complex"/>
    <property type="evidence" value="ECO:0007669"/>
    <property type="project" value="TreeGrafter"/>
</dbReference>
<dbReference type="Gene3D" id="1.20.1070.10">
    <property type="entry name" value="Rhodopsin 7-helix transmembrane proteins"/>
    <property type="match status" value="1"/>
</dbReference>
<feature type="transmembrane region" description="Helical" evidence="10">
    <location>
        <begin position="48"/>
        <end position="66"/>
    </location>
</feature>
<evidence type="ECO:0000313" key="13">
    <source>
        <dbReference type="EnsemblMetazoa" id="CapteP131359"/>
    </source>
</evidence>
<dbReference type="InterPro" id="IPR017452">
    <property type="entry name" value="GPCR_Rhodpsn_7TM"/>
</dbReference>
<dbReference type="EnsemblMetazoa" id="CapteT131359">
    <property type="protein sequence ID" value="CapteP131359"/>
    <property type="gene ID" value="CapteG131359"/>
</dbReference>
<dbReference type="PROSITE" id="PS00237">
    <property type="entry name" value="G_PROTEIN_RECEP_F1_1"/>
    <property type="match status" value="1"/>
</dbReference>
<dbReference type="Proteomes" id="UP000014760">
    <property type="component" value="Unassembled WGS sequence"/>
</dbReference>
<feature type="transmembrane region" description="Helical" evidence="10">
    <location>
        <begin position="12"/>
        <end position="36"/>
    </location>
</feature>
<dbReference type="GO" id="GO:0004930">
    <property type="term" value="F:G protein-coupled receptor activity"/>
    <property type="evidence" value="ECO:0007669"/>
    <property type="project" value="UniProtKB-KW"/>
</dbReference>
<reference evidence="12 14" key="2">
    <citation type="journal article" date="2013" name="Nature">
        <title>Insights into bilaterian evolution from three spiralian genomes.</title>
        <authorList>
            <person name="Simakov O."/>
            <person name="Marletaz F."/>
            <person name="Cho S.J."/>
            <person name="Edsinger-Gonzales E."/>
            <person name="Havlak P."/>
            <person name="Hellsten U."/>
            <person name="Kuo D.H."/>
            <person name="Larsson T."/>
            <person name="Lv J."/>
            <person name="Arendt D."/>
            <person name="Savage R."/>
            <person name="Osoegawa K."/>
            <person name="de Jong P."/>
            <person name="Grimwood J."/>
            <person name="Chapman J.A."/>
            <person name="Shapiro H."/>
            <person name="Aerts A."/>
            <person name="Otillar R.P."/>
            <person name="Terry A.Y."/>
            <person name="Boore J.L."/>
            <person name="Grigoriev I.V."/>
            <person name="Lindberg D.R."/>
            <person name="Seaver E.C."/>
            <person name="Weisblat D.A."/>
            <person name="Putnam N.H."/>
            <person name="Rokhsar D.S."/>
        </authorList>
    </citation>
    <scope>NUCLEOTIDE SEQUENCE</scope>
    <source>
        <strain evidence="12 14">I ESC-2004</strain>
    </source>
</reference>
<dbReference type="InterPro" id="IPR000276">
    <property type="entry name" value="GPCR_Rhodpsn"/>
</dbReference>
<dbReference type="Pfam" id="PF00001">
    <property type="entry name" value="7tm_1"/>
    <property type="match status" value="1"/>
</dbReference>
<name>R7TCF0_CAPTE</name>
<reference evidence="14" key="1">
    <citation type="submission" date="2012-12" db="EMBL/GenBank/DDBJ databases">
        <authorList>
            <person name="Hellsten U."/>
            <person name="Grimwood J."/>
            <person name="Chapman J.A."/>
            <person name="Shapiro H."/>
            <person name="Aerts A."/>
            <person name="Otillar R.P."/>
            <person name="Terry A.Y."/>
            <person name="Boore J.L."/>
            <person name="Simakov O."/>
            <person name="Marletaz F."/>
            <person name="Cho S.-J."/>
            <person name="Edsinger-Gonzales E."/>
            <person name="Havlak P."/>
            <person name="Kuo D.-H."/>
            <person name="Larsson T."/>
            <person name="Lv J."/>
            <person name="Arendt D."/>
            <person name="Savage R."/>
            <person name="Osoegawa K."/>
            <person name="de Jong P."/>
            <person name="Lindberg D.R."/>
            <person name="Seaver E.C."/>
            <person name="Weisblat D.A."/>
            <person name="Putnam N.H."/>
            <person name="Grigoriev I.V."/>
            <person name="Rokhsar D.S."/>
        </authorList>
    </citation>
    <scope>NUCLEOTIDE SEQUENCE</scope>
    <source>
        <strain evidence="14">I ESC-2004</strain>
    </source>
</reference>
<evidence type="ECO:0000313" key="14">
    <source>
        <dbReference type="Proteomes" id="UP000014760"/>
    </source>
</evidence>
<accession>R7TCF0</accession>
<evidence type="ECO:0000259" key="11">
    <source>
        <dbReference type="PROSITE" id="PS50262"/>
    </source>
</evidence>
<feature type="transmembrane region" description="Helical" evidence="10">
    <location>
        <begin position="171"/>
        <end position="195"/>
    </location>
</feature>
<dbReference type="GO" id="GO:0005768">
    <property type="term" value="C:endosome"/>
    <property type="evidence" value="ECO:0007669"/>
    <property type="project" value="TreeGrafter"/>
</dbReference>
<dbReference type="OMA" id="ECRLYVF"/>
<keyword evidence="4 10" id="KW-1133">Transmembrane helix</keyword>
<dbReference type="EMBL" id="AMQN01015230">
    <property type="status" value="NOT_ANNOTATED_CDS"/>
    <property type="molecule type" value="Genomic_DNA"/>
</dbReference>
<evidence type="ECO:0000256" key="5">
    <source>
        <dbReference type="ARBA" id="ARBA00023040"/>
    </source>
</evidence>
<keyword evidence="2" id="KW-1003">Cell membrane</keyword>
<keyword evidence="7 9" id="KW-0675">Receptor</keyword>
<evidence type="ECO:0000256" key="7">
    <source>
        <dbReference type="ARBA" id="ARBA00023170"/>
    </source>
</evidence>
<organism evidence="12">
    <name type="scientific">Capitella teleta</name>
    <name type="common">Polychaete worm</name>
    <dbReference type="NCBI Taxonomy" id="283909"/>
    <lineage>
        <taxon>Eukaryota</taxon>
        <taxon>Metazoa</taxon>
        <taxon>Spiralia</taxon>
        <taxon>Lophotrochozoa</taxon>
        <taxon>Annelida</taxon>
        <taxon>Polychaeta</taxon>
        <taxon>Sedentaria</taxon>
        <taxon>Scolecida</taxon>
        <taxon>Capitellidae</taxon>
        <taxon>Capitella</taxon>
    </lineage>
</organism>
<evidence type="ECO:0000256" key="3">
    <source>
        <dbReference type="ARBA" id="ARBA00022692"/>
    </source>
</evidence>
<dbReference type="HOGENOM" id="CLU_009579_3_1_1"/>
<protein>
    <recommendedName>
        <fullName evidence="11">G-protein coupled receptors family 1 profile domain-containing protein</fullName>
    </recommendedName>
</protein>
<proteinExistence type="inferred from homology"/>
<reference evidence="13" key="3">
    <citation type="submission" date="2015-06" db="UniProtKB">
        <authorList>
            <consortium name="EnsemblMetazoa"/>
        </authorList>
    </citation>
    <scope>IDENTIFICATION</scope>
</reference>
<evidence type="ECO:0000256" key="8">
    <source>
        <dbReference type="ARBA" id="ARBA00023224"/>
    </source>
</evidence>
<dbReference type="AlphaFoldDB" id="R7TCF0"/>
<keyword evidence="3 9" id="KW-0812">Transmembrane</keyword>
<keyword evidence="8 9" id="KW-0807">Transducer</keyword>
<dbReference type="OrthoDB" id="6117944at2759"/>
<evidence type="ECO:0000256" key="9">
    <source>
        <dbReference type="RuleBase" id="RU000688"/>
    </source>
</evidence>
<dbReference type="PANTHER" id="PTHR22752:SF2">
    <property type="entry name" value="G-PROTEIN COUPLED RECEPTORS FAMILY 1 PROFILE DOMAIN-CONTAINING PROTEIN"/>
    <property type="match status" value="1"/>
</dbReference>
<keyword evidence="6 10" id="KW-0472">Membrane</keyword>
<comment type="subcellular location">
    <subcellularLocation>
        <location evidence="1">Cell membrane</location>
        <topology evidence="1">Multi-pass membrane protein</topology>
    </subcellularLocation>
</comment>
<dbReference type="PANTHER" id="PTHR22752">
    <property type="entry name" value="G PROTEIN-COUPLED RECEPTOR"/>
    <property type="match status" value="1"/>
</dbReference>
<evidence type="ECO:0000256" key="2">
    <source>
        <dbReference type="ARBA" id="ARBA00022475"/>
    </source>
</evidence>
<feature type="transmembrane region" description="Helical" evidence="10">
    <location>
        <begin position="86"/>
        <end position="107"/>
    </location>
</feature>
<dbReference type="SUPFAM" id="SSF81321">
    <property type="entry name" value="Family A G protein-coupled receptor-like"/>
    <property type="match status" value="1"/>
</dbReference>
<feature type="domain" description="G-protein coupled receptors family 1 profile" evidence="11">
    <location>
        <begin position="27"/>
        <end position="275"/>
    </location>
</feature>
<comment type="similarity">
    <text evidence="9">Belongs to the G-protein coupled receptor 1 family.</text>
</comment>
<dbReference type="PRINTS" id="PR00237">
    <property type="entry name" value="GPCRRHODOPSN"/>
</dbReference>
<dbReference type="PROSITE" id="PS50262">
    <property type="entry name" value="G_PROTEIN_RECEP_F1_2"/>
    <property type="match status" value="1"/>
</dbReference>
<evidence type="ECO:0000256" key="6">
    <source>
        <dbReference type="ARBA" id="ARBA00023136"/>
    </source>
</evidence>
<dbReference type="STRING" id="283909.R7TCF0"/>
<keyword evidence="5 9" id="KW-0297">G-protein coupled receptor</keyword>
<sequence length="346" mass="38516">MNATQTATGSTVASVAMATLAFTSLLANVCVSLVIIWTPQLRAQFNHVLTLSLFVLDTLISLFVMPLDISSYIQGHWPIGDTFCQIHGVLSSSLMTASMLTLCAISMERCYSIHAPMHYAAHMTLPRTIAVIICIWIQALLVSLMPLFGWNSYAYRSHRAQCSISWDEHRSYVVLFSVFSFVLPGVTMVAMYSAIFRIARQSAQQIAPEVSMATIPAISIHWKAARTLLSLISVFLVSWLPYFVVALLGVRQEPRVQLAVTWLGLSSLALNPMLYGYLNRSIREAAISCCEELKNMCLRRTVDDEAAAPTENEDFFQFLERTSVTRAVSIRCSQSQIFAHSPTITE</sequence>
<dbReference type="GO" id="GO:0005886">
    <property type="term" value="C:plasma membrane"/>
    <property type="evidence" value="ECO:0007669"/>
    <property type="project" value="UniProtKB-SubCell"/>
</dbReference>
<evidence type="ECO:0000313" key="12">
    <source>
        <dbReference type="EMBL" id="ELT88736.1"/>
    </source>
</evidence>
<keyword evidence="14" id="KW-1185">Reference proteome</keyword>
<dbReference type="EMBL" id="KB311728">
    <property type="protein sequence ID" value="ELT88736.1"/>
    <property type="molecule type" value="Genomic_DNA"/>
</dbReference>
<evidence type="ECO:0000256" key="4">
    <source>
        <dbReference type="ARBA" id="ARBA00022989"/>
    </source>
</evidence>
<gene>
    <name evidence="12" type="ORF">CAPTEDRAFT_131359</name>
</gene>